<dbReference type="InterPro" id="IPR001509">
    <property type="entry name" value="Epimerase_deHydtase"/>
</dbReference>
<proteinExistence type="predicted"/>
<dbReference type="Pfam" id="PF01370">
    <property type="entry name" value="Epimerase"/>
    <property type="match status" value="1"/>
</dbReference>
<evidence type="ECO:0000313" key="3">
    <source>
        <dbReference type="Proteomes" id="UP000031972"/>
    </source>
</evidence>
<sequence length="318" mass="35835">MVKKHVVLGTGPLGLAVMEELFKQGKSVRVVNKSGKPVLPNGVEYIKCDVRDPDQLRRSVHNATMIYHCLGLPYPDWQTHLPAMMENIIQAASEIDAKIVYGDNLYGYGPQKGALHEKMPYKPVGKKTKVRAEVAASLMKAAEEGKVQAAIGRGSDFFGPRAKNAMLGERVFTHLLEGKPVELIGDPDTVHAHIYIKDFARGLVILGDQSSANGEIWHIPHPKPTTTRKLVEQVAHKLNKQPKYRVANKFIVTMGGLFNADMKEFKELMYQHVNDFTVDSNKFKRKFEFHVTPYEEAIDETIDWYLKEHKNKSESNVS</sequence>
<feature type="domain" description="NAD-dependent epimerase/dehydratase" evidence="1">
    <location>
        <begin position="9"/>
        <end position="218"/>
    </location>
</feature>
<evidence type="ECO:0000313" key="2">
    <source>
        <dbReference type="EMBL" id="KIL51084.1"/>
    </source>
</evidence>
<protein>
    <recommendedName>
        <fullName evidence="1">NAD-dependent epimerase/dehydratase domain-containing protein</fullName>
    </recommendedName>
</protein>
<dbReference type="PATRIC" id="fig|220754.4.peg.983"/>
<dbReference type="SUPFAM" id="SSF51735">
    <property type="entry name" value="NAD(P)-binding Rossmann-fold domains"/>
    <property type="match status" value="1"/>
</dbReference>
<accession>A0A0C2SAX1</accession>
<dbReference type="PANTHER" id="PTHR43245">
    <property type="entry name" value="BIFUNCTIONAL POLYMYXIN RESISTANCE PROTEIN ARNA"/>
    <property type="match status" value="1"/>
</dbReference>
<comment type="caution">
    <text evidence="2">The sequence shown here is derived from an EMBL/GenBank/DDBJ whole genome shotgun (WGS) entry which is preliminary data.</text>
</comment>
<dbReference type="InterPro" id="IPR036291">
    <property type="entry name" value="NAD(P)-bd_dom_sf"/>
</dbReference>
<dbReference type="EMBL" id="JXRR01000008">
    <property type="protein sequence ID" value="KIL51084.1"/>
    <property type="molecule type" value="Genomic_DNA"/>
</dbReference>
<dbReference type="Proteomes" id="UP000031972">
    <property type="component" value="Unassembled WGS sequence"/>
</dbReference>
<keyword evidence="3" id="KW-1185">Reference proteome</keyword>
<dbReference type="Gene3D" id="3.40.50.720">
    <property type="entry name" value="NAD(P)-binding Rossmann-like Domain"/>
    <property type="match status" value="1"/>
</dbReference>
<organism evidence="2 3">
    <name type="scientific">Jeotgalibacillus campisalis</name>
    <dbReference type="NCBI Taxonomy" id="220754"/>
    <lineage>
        <taxon>Bacteria</taxon>
        <taxon>Bacillati</taxon>
        <taxon>Bacillota</taxon>
        <taxon>Bacilli</taxon>
        <taxon>Bacillales</taxon>
        <taxon>Caryophanaceae</taxon>
        <taxon>Jeotgalibacillus</taxon>
    </lineage>
</organism>
<evidence type="ECO:0000259" key="1">
    <source>
        <dbReference type="Pfam" id="PF01370"/>
    </source>
</evidence>
<dbReference type="RefSeq" id="WP_041055456.1">
    <property type="nucleotide sequence ID" value="NZ_JXRR01000008.1"/>
</dbReference>
<gene>
    <name evidence="2" type="ORF">KR50_09650</name>
</gene>
<reference evidence="2 3" key="1">
    <citation type="submission" date="2015-01" db="EMBL/GenBank/DDBJ databases">
        <title>Jeotgalibacillus campisalis genome sequencing.</title>
        <authorList>
            <person name="Goh K.M."/>
            <person name="Chan K.-G."/>
            <person name="Yaakop A.S."/>
            <person name="Ee R."/>
            <person name="Gan H.M."/>
            <person name="Chan C.S."/>
        </authorList>
    </citation>
    <scope>NUCLEOTIDE SEQUENCE [LARGE SCALE GENOMIC DNA]</scope>
    <source>
        <strain evidence="2 3">SF-57</strain>
    </source>
</reference>
<name>A0A0C2SAX1_9BACL</name>
<dbReference type="OrthoDB" id="112777at2"/>
<dbReference type="PANTHER" id="PTHR43245:SF13">
    <property type="entry name" value="UDP-D-APIOSE_UDP-D-XYLOSE SYNTHASE 2"/>
    <property type="match status" value="1"/>
</dbReference>
<dbReference type="InterPro" id="IPR050177">
    <property type="entry name" value="Lipid_A_modif_metabolic_enz"/>
</dbReference>
<dbReference type="AlphaFoldDB" id="A0A0C2SAX1"/>